<dbReference type="EMBL" id="LR796696">
    <property type="protein sequence ID" value="CAB4160016.1"/>
    <property type="molecule type" value="Genomic_DNA"/>
</dbReference>
<protein>
    <submittedName>
        <fullName evidence="1">Uncharacterized protein</fullName>
    </submittedName>
</protein>
<organism evidence="1">
    <name type="scientific">uncultured Caudovirales phage</name>
    <dbReference type="NCBI Taxonomy" id="2100421"/>
    <lineage>
        <taxon>Viruses</taxon>
        <taxon>Duplodnaviria</taxon>
        <taxon>Heunggongvirae</taxon>
        <taxon>Uroviricota</taxon>
        <taxon>Caudoviricetes</taxon>
        <taxon>Peduoviridae</taxon>
        <taxon>Maltschvirus</taxon>
        <taxon>Maltschvirus maltsch</taxon>
    </lineage>
</organism>
<reference evidence="1" key="1">
    <citation type="submission" date="2020-04" db="EMBL/GenBank/DDBJ databases">
        <authorList>
            <person name="Chiriac C."/>
            <person name="Salcher M."/>
            <person name="Ghai R."/>
            <person name="Kavagutti S V."/>
        </authorList>
    </citation>
    <scope>NUCLEOTIDE SEQUENCE</scope>
</reference>
<gene>
    <name evidence="1" type="ORF">UFOVP724_45</name>
</gene>
<evidence type="ECO:0000313" key="1">
    <source>
        <dbReference type="EMBL" id="CAB4160016.1"/>
    </source>
</evidence>
<sequence>MYLFVSDIQTLGDERFELLQNSIRDCFRDETRNETFYVLINQDFELAQFYYPNAKIEKYDGEEITAIYLA</sequence>
<name>A0A6J5NQQ7_9CAUD</name>
<accession>A0A6J5NQQ7</accession>
<proteinExistence type="predicted"/>